<keyword evidence="9" id="KW-1185">Reference proteome</keyword>
<evidence type="ECO:0000259" key="7">
    <source>
        <dbReference type="Pfam" id="PF01850"/>
    </source>
</evidence>
<organism evidence="8 9">
    <name type="scientific">Blastococcus saxobsidens (strain DD2)</name>
    <dbReference type="NCBI Taxonomy" id="1146883"/>
    <lineage>
        <taxon>Bacteria</taxon>
        <taxon>Bacillati</taxon>
        <taxon>Actinomycetota</taxon>
        <taxon>Actinomycetes</taxon>
        <taxon>Geodermatophilales</taxon>
        <taxon>Geodermatophilaceae</taxon>
        <taxon>Blastococcus</taxon>
    </lineage>
</organism>
<keyword evidence="5 6" id="KW-0460">Magnesium</keyword>
<accession>H6RM65</accession>
<evidence type="ECO:0000256" key="2">
    <source>
        <dbReference type="ARBA" id="ARBA00022722"/>
    </source>
</evidence>
<dbReference type="Gene3D" id="3.40.50.1010">
    <property type="entry name" value="5'-nuclease"/>
    <property type="match status" value="1"/>
</dbReference>
<feature type="binding site" evidence="6">
    <location>
        <position position="95"/>
    </location>
    <ligand>
        <name>Mg(2+)</name>
        <dbReference type="ChEBI" id="CHEBI:18420"/>
    </ligand>
</feature>
<comment type="similarity">
    <text evidence="6">Belongs to the PINc/VapC protein family.</text>
</comment>
<comment type="function">
    <text evidence="6">Toxic component of a toxin-antitoxin (TA) system. An RNase.</text>
</comment>
<dbReference type="STRING" id="1146883.BLASA_0330"/>
<dbReference type="AlphaFoldDB" id="H6RM65"/>
<evidence type="ECO:0000256" key="1">
    <source>
        <dbReference type="ARBA" id="ARBA00022649"/>
    </source>
</evidence>
<comment type="cofactor">
    <cofactor evidence="6">
        <name>Mg(2+)</name>
        <dbReference type="ChEBI" id="CHEBI:18420"/>
    </cofactor>
</comment>
<dbReference type="GO" id="GO:0090729">
    <property type="term" value="F:toxin activity"/>
    <property type="evidence" value="ECO:0007669"/>
    <property type="project" value="UniProtKB-KW"/>
</dbReference>
<evidence type="ECO:0000256" key="6">
    <source>
        <dbReference type="HAMAP-Rule" id="MF_00265"/>
    </source>
</evidence>
<dbReference type="eggNOG" id="COG1848">
    <property type="taxonomic scope" value="Bacteria"/>
</dbReference>
<protein>
    <recommendedName>
        <fullName evidence="6">Ribonuclease VapC</fullName>
        <shortName evidence="6">RNase VapC</shortName>
        <ecNumber evidence="6">3.1.-.-</ecNumber>
    </recommendedName>
    <alternativeName>
        <fullName evidence="6">Toxin VapC</fullName>
    </alternativeName>
</protein>
<evidence type="ECO:0000313" key="8">
    <source>
        <dbReference type="EMBL" id="CCG01307.1"/>
    </source>
</evidence>
<feature type="binding site" evidence="6">
    <location>
        <position position="6"/>
    </location>
    <ligand>
        <name>Mg(2+)</name>
        <dbReference type="ChEBI" id="CHEBI:18420"/>
    </ligand>
</feature>
<reference evidence="9" key="2">
    <citation type="submission" date="2012-02" db="EMBL/GenBank/DDBJ databases">
        <title>Complete genome sequence of Blastococcus saxobsidens strain DD2.</title>
        <authorList>
            <person name="Genoscope."/>
        </authorList>
    </citation>
    <scope>NUCLEOTIDE SEQUENCE [LARGE SCALE GENOMIC DNA]</scope>
    <source>
        <strain evidence="9">DD2</strain>
    </source>
</reference>
<dbReference type="SUPFAM" id="SSF88723">
    <property type="entry name" value="PIN domain-like"/>
    <property type="match status" value="1"/>
</dbReference>
<dbReference type="EC" id="3.1.-.-" evidence="6"/>
<keyword evidence="1 6" id="KW-1277">Toxin-antitoxin system</keyword>
<keyword evidence="4 6" id="KW-0378">Hydrolase</keyword>
<evidence type="ECO:0000256" key="3">
    <source>
        <dbReference type="ARBA" id="ARBA00022723"/>
    </source>
</evidence>
<dbReference type="CDD" id="cd09874">
    <property type="entry name" value="PIN_MT3492-like"/>
    <property type="match status" value="1"/>
</dbReference>
<dbReference type="InterPro" id="IPR022907">
    <property type="entry name" value="VapC_family"/>
</dbReference>
<dbReference type="Proteomes" id="UP000007517">
    <property type="component" value="Chromosome"/>
</dbReference>
<sequence length="133" mass="14334">MIVYLDTSALLKRVIIEPESAAVRELLSRSAAAVDLLTSSALTWVEVERALRRADVPDLDRLTEAALSGIDEFPLRPVVLDRARTIGPATLRSLDAIHLASAIGIRATQLVTYDERLAAAARDEGIDVLASTS</sequence>
<name>H6RM65_BLASD</name>
<dbReference type="KEGG" id="bsd:BLASA_0330"/>
<dbReference type="GO" id="GO:0000287">
    <property type="term" value="F:magnesium ion binding"/>
    <property type="evidence" value="ECO:0007669"/>
    <property type="project" value="UniProtKB-UniRule"/>
</dbReference>
<dbReference type="InterPro" id="IPR029060">
    <property type="entry name" value="PIN-like_dom_sf"/>
</dbReference>
<feature type="domain" description="PIN" evidence="7">
    <location>
        <begin position="3"/>
        <end position="122"/>
    </location>
</feature>
<evidence type="ECO:0000313" key="9">
    <source>
        <dbReference type="Proteomes" id="UP000007517"/>
    </source>
</evidence>
<keyword evidence="2 6" id="KW-0540">Nuclease</keyword>
<dbReference type="RefSeq" id="WP_014374224.1">
    <property type="nucleotide sequence ID" value="NC_016943.1"/>
</dbReference>
<dbReference type="GO" id="GO:0016787">
    <property type="term" value="F:hydrolase activity"/>
    <property type="evidence" value="ECO:0007669"/>
    <property type="project" value="UniProtKB-KW"/>
</dbReference>
<evidence type="ECO:0000256" key="4">
    <source>
        <dbReference type="ARBA" id="ARBA00022801"/>
    </source>
</evidence>
<dbReference type="OrthoDB" id="4750219at2"/>
<dbReference type="GO" id="GO:0004540">
    <property type="term" value="F:RNA nuclease activity"/>
    <property type="evidence" value="ECO:0007669"/>
    <property type="project" value="InterPro"/>
</dbReference>
<dbReference type="EMBL" id="FO117623">
    <property type="protein sequence ID" value="CCG01307.1"/>
    <property type="molecule type" value="Genomic_DNA"/>
</dbReference>
<gene>
    <name evidence="6" type="primary">vapC</name>
    <name evidence="8" type="ordered locus">BLASA_0330</name>
</gene>
<dbReference type="HOGENOM" id="CLU_119496_0_0_11"/>
<dbReference type="Pfam" id="PF01850">
    <property type="entry name" value="PIN"/>
    <property type="match status" value="1"/>
</dbReference>
<keyword evidence="6" id="KW-0800">Toxin</keyword>
<keyword evidence="3 6" id="KW-0479">Metal-binding</keyword>
<proteinExistence type="inferred from homology"/>
<reference evidence="8 9" key="1">
    <citation type="journal article" date="2012" name="J. Bacteriol.">
        <title>Genome Sequence of Blastococcus saxobsidens DD2, a Stone-Inhabiting Bacterium.</title>
        <authorList>
            <person name="Chouaia B."/>
            <person name="Crotti E."/>
            <person name="Brusetti L."/>
            <person name="Daffonchio D."/>
            <person name="Essoussi I."/>
            <person name="Nouioui I."/>
            <person name="Sbissi I."/>
            <person name="Ghodhbane-Gtari F."/>
            <person name="Gtari M."/>
            <person name="Vacherie B."/>
            <person name="Barbe V."/>
            <person name="Medigue C."/>
            <person name="Gury J."/>
            <person name="Pujic P."/>
            <person name="Normand P."/>
        </authorList>
    </citation>
    <scope>NUCLEOTIDE SEQUENCE [LARGE SCALE GENOMIC DNA]</scope>
    <source>
        <strain evidence="8 9">DD2</strain>
    </source>
</reference>
<evidence type="ECO:0000256" key="5">
    <source>
        <dbReference type="ARBA" id="ARBA00022842"/>
    </source>
</evidence>
<dbReference type="HAMAP" id="MF_00265">
    <property type="entry name" value="VapC_Nob1"/>
    <property type="match status" value="1"/>
</dbReference>
<dbReference type="InterPro" id="IPR002716">
    <property type="entry name" value="PIN_dom"/>
</dbReference>